<comment type="caution">
    <text evidence="3">The sequence shown here is derived from an EMBL/GenBank/DDBJ whole genome shotgun (WGS) entry which is preliminary data.</text>
</comment>
<dbReference type="AlphaFoldDB" id="A0A072P9F6"/>
<evidence type="ECO:0000256" key="2">
    <source>
        <dbReference type="ARBA" id="ARBA00022857"/>
    </source>
</evidence>
<dbReference type="OrthoDB" id="4112669at2759"/>
<sequence length="272" mass="28801">MSETKRLNGKVAIVTGASSGIGRAISVAYAREGARIVCVDLNQTARALVAGEVAVSTDELIRRSGGEAIFVKTDVSKASDVENMISKAVAEFQRVDILVNNAGVSLEAGRAPAKIHETSEQTWDITLAVNSKSVFLCSKYAITQMLKQELHPSGDRGWIINISSIFGLVGGRHNSSYAASKGSVSILTKQVAIDYADQMIHCNAICPGYTETAIFAETTTYLDDINAIRARHPLRGIGRPTDVASAAVFLASNEAGWITGVGLPVDGGFTAQ</sequence>
<dbReference type="InterPro" id="IPR002347">
    <property type="entry name" value="SDR_fam"/>
</dbReference>
<dbReference type="STRING" id="1182545.A0A072P9F6"/>
<dbReference type="VEuPathDB" id="FungiDB:A1O9_07958"/>
<gene>
    <name evidence="3" type="ORF">A1O9_07958</name>
</gene>
<evidence type="ECO:0008006" key="5">
    <source>
        <dbReference type="Google" id="ProtNLM"/>
    </source>
</evidence>
<organism evidence="3 4">
    <name type="scientific">Exophiala aquamarina CBS 119918</name>
    <dbReference type="NCBI Taxonomy" id="1182545"/>
    <lineage>
        <taxon>Eukaryota</taxon>
        <taxon>Fungi</taxon>
        <taxon>Dikarya</taxon>
        <taxon>Ascomycota</taxon>
        <taxon>Pezizomycotina</taxon>
        <taxon>Eurotiomycetes</taxon>
        <taxon>Chaetothyriomycetidae</taxon>
        <taxon>Chaetothyriales</taxon>
        <taxon>Herpotrichiellaceae</taxon>
        <taxon>Exophiala</taxon>
    </lineage>
</organism>
<dbReference type="EMBL" id="AMGV01000006">
    <property type="protein sequence ID" value="KEF56377.1"/>
    <property type="molecule type" value="Genomic_DNA"/>
</dbReference>
<dbReference type="PRINTS" id="PR00080">
    <property type="entry name" value="SDRFAMILY"/>
</dbReference>
<evidence type="ECO:0000313" key="4">
    <source>
        <dbReference type="Proteomes" id="UP000027920"/>
    </source>
</evidence>
<protein>
    <recommendedName>
        <fullName evidence="5">Glucose 1-dehydrogenase</fullName>
    </recommendedName>
</protein>
<evidence type="ECO:0000256" key="1">
    <source>
        <dbReference type="ARBA" id="ARBA00006484"/>
    </source>
</evidence>
<dbReference type="Proteomes" id="UP000027920">
    <property type="component" value="Unassembled WGS sequence"/>
</dbReference>
<comment type="similarity">
    <text evidence="1">Belongs to the short-chain dehydrogenases/reductases (SDR) family.</text>
</comment>
<dbReference type="FunFam" id="3.40.50.720:FF:000084">
    <property type="entry name" value="Short-chain dehydrogenase reductase"/>
    <property type="match status" value="1"/>
</dbReference>
<dbReference type="GO" id="GO:0016616">
    <property type="term" value="F:oxidoreductase activity, acting on the CH-OH group of donors, NAD or NADP as acceptor"/>
    <property type="evidence" value="ECO:0007669"/>
    <property type="project" value="TreeGrafter"/>
</dbReference>
<name>A0A072P9F6_9EURO</name>
<dbReference type="InterPro" id="IPR020904">
    <property type="entry name" value="Sc_DH/Rdtase_CS"/>
</dbReference>
<dbReference type="CDD" id="cd05233">
    <property type="entry name" value="SDR_c"/>
    <property type="match status" value="1"/>
</dbReference>
<keyword evidence="4" id="KW-1185">Reference proteome</keyword>
<reference evidence="3 4" key="1">
    <citation type="submission" date="2013-03" db="EMBL/GenBank/DDBJ databases">
        <title>The Genome Sequence of Exophiala aquamarina CBS 119918.</title>
        <authorList>
            <consortium name="The Broad Institute Genomics Platform"/>
            <person name="Cuomo C."/>
            <person name="de Hoog S."/>
            <person name="Gorbushina A."/>
            <person name="Walker B."/>
            <person name="Young S.K."/>
            <person name="Zeng Q."/>
            <person name="Gargeya S."/>
            <person name="Fitzgerald M."/>
            <person name="Haas B."/>
            <person name="Abouelleil A."/>
            <person name="Allen A.W."/>
            <person name="Alvarado L."/>
            <person name="Arachchi H.M."/>
            <person name="Berlin A.M."/>
            <person name="Chapman S.B."/>
            <person name="Gainer-Dewar J."/>
            <person name="Goldberg J."/>
            <person name="Griggs A."/>
            <person name="Gujja S."/>
            <person name="Hansen M."/>
            <person name="Howarth C."/>
            <person name="Imamovic A."/>
            <person name="Ireland A."/>
            <person name="Larimer J."/>
            <person name="McCowan C."/>
            <person name="Murphy C."/>
            <person name="Pearson M."/>
            <person name="Poon T.W."/>
            <person name="Priest M."/>
            <person name="Roberts A."/>
            <person name="Saif S."/>
            <person name="Shea T."/>
            <person name="Sisk P."/>
            <person name="Sykes S."/>
            <person name="Wortman J."/>
            <person name="Nusbaum C."/>
            <person name="Birren B."/>
        </authorList>
    </citation>
    <scope>NUCLEOTIDE SEQUENCE [LARGE SCALE GENOMIC DNA]</scope>
    <source>
        <strain evidence="3 4">CBS 119918</strain>
    </source>
</reference>
<dbReference type="PROSITE" id="PS00061">
    <property type="entry name" value="ADH_SHORT"/>
    <property type="match status" value="1"/>
</dbReference>
<dbReference type="PANTHER" id="PTHR42760">
    <property type="entry name" value="SHORT-CHAIN DEHYDROGENASES/REDUCTASES FAMILY MEMBER"/>
    <property type="match status" value="1"/>
</dbReference>
<dbReference type="NCBIfam" id="NF005559">
    <property type="entry name" value="PRK07231.1"/>
    <property type="match status" value="1"/>
</dbReference>
<evidence type="ECO:0000313" key="3">
    <source>
        <dbReference type="EMBL" id="KEF56377.1"/>
    </source>
</evidence>
<dbReference type="PRINTS" id="PR00081">
    <property type="entry name" value="GDHRDH"/>
</dbReference>
<dbReference type="SUPFAM" id="SSF51735">
    <property type="entry name" value="NAD(P)-binding Rossmann-fold domains"/>
    <property type="match status" value="1"/>
</dbReference>
<dbReference type="HOGENOM" id="CLU_010194_1_0_1"/>
<accession>A0A072P9F6</accession>
<dbReference type="GeneID" id="25282871"/>
<dbReference type="Pfam" id="PF13561">
    <property type="entry name" value="adh_short_C2"/>
    <property type="match status" value="1"/>
</dbReference>
<proteinExistence type="inferred from homology"/>
<dbReference type="RefSeq" id="XP_013258967.1">
    <property type="nucleotide sequence ID" value="XM_013403513.1"/>
</dbReference>
<dbReference type="Gene3D" id="3.40.50.720">
    <property type="entry name" value="NAD(P)-binding Rossmann-like Domain"/>
    <property type="match status" value="1"/>
</dbReference>
<keyword evidence="2" id="KW-0521">NADP</keyword>
<dbReference type="InterPro" id="IPR036291">
    <property type="entry name" value="NAD(P)-bd_dom_sf"/>
</dbReference>
<dbReference type="PANTHER" id="PTHR42760:SF124">
    <property type="entry name" value="SHORT-CHAIN DEHYDROGENASE_REDUCTASE"/>
    <property type="match status" value="1"/>
</dbReference>